<evidence type="ECO:0008006" key="2">
    <source>
        <dbReference type="Google" id="ProtNLM"/>
    </source>
</evidence>
<evidence type="ECO:0000313" key="1">
    <source>
        <dbReference type="EMBL" id="SVD26347.1"/>
    </source>
</evidence>
<protein>
    <recommendedName>
        <fullName evidence="2">ComEC/Rec2-related protein domain-containing protein</fullName>
    </recommendedName>
</protein>
<sequence>MMTAFMVVVSLVTSFVLAWPEPAVAEVLVPTVLVSVVVPFTLAPISRTFWTAMVVLALPPEISGSEPHSPRAAP</sequence>
<dbReference type="EMBL" id="UINC01139660">
    <property type="protein sequence ID" value="SVD26347.1"/>
    <property type="molecule type" value="Genomic_DNA"/>
</dbReference>
<reference evidence="1" key="1">
    <citation type="submission" date="2018-05" db="EMBL/GenBank/DDBJ databases">
        <authorList>
            <person name="Lanie J.A."/>
            <person name="Ng W.-L."/>
            <person name="Kazmierczak K.M."/>
            <person name="Andrzejewski T.M."/>
            <person name="Davidsen T.M."/>
            <person name="Wayne K.J."/>
            <person name="Tettelin H."/>
            <person name="Glass J.I."/>
            <person name="Rusch D."/>
            <person name="Podicherti R."/>
            <person name="Tsui H.-C.T."/>
            <person name="Winkler M.E."/>
        </authorList>
    </citation>
    <scope>NUCLEOTIDE SEQUENCE</scope>
</reference>
<proteinExistence type="predicted"/>
<gene>
    <name evidence="1" type="ORF">METZ01_LOCUS379201</name>
</gene>
<organism evidence="1">
    <name type="scientific">marine metagenome</name>
    <dbReference type="NCBI Taxonomy" id="408172"/>
    <lineage>
        <taxon>unclassified sequences</taxon>
        <taxon>metagenomes</taxon>
        <taxon>ecological metagenomes</taxon>
    </lineage>
</organism>
<name>A0A382TXJ1_9ZZZZ</name>
<dbReference type="AlphaFoldDB" id="A0A382TXJ1"/>
<accession>A0A382TXJ1</accession>